<evidence type="ECO:0000256" key="1">
    <source>
        <dbReference type="SAM" id="MobiDB-lite"/>
    </source>
</evidence>
<feature type="domain" description="Sacsin/Nov" evidence="3">
    <location>
        <begin position="1102"/>
        <end position="1159"/>
    </location>
</feature>
<dbReference type="Gene3D" id="3.30.565.10">
    <property type="entry name" value="Histidine kinase-like ATPase, C-terminal domain"/>
    <property type="match status" value="1"/>
</dbReference>
<dbReference type="PANTHER" id="PTHR32387">
    <property type="entry name" value="WU:FJ29H11"/>
    <property type="match status" value="1"/>
</dbReference>
<dbReference type="InterPro" id="IPR024975">
    <property type="entry name" value="NOV_C"/>
</dbReference>
<evidence type="ECO:0000259" key="2">
    <source>
        <dbReference type="Pfam" id="PF13020"/>
    </source>
</evidence>
<feature type="region of interest" description="Disordered" evidence="1">
    <location>
        <begin position="483"/>
        <end position="511"/>
    </location>
</feature>
<protein>
    <recommendedName>
        <fullName evidence="6">Protein NO VEIN C-terminal domain-containing protein</fullName>
    </recommendedName>
</protein>
<feature type="region of interest" description="Disordered" evidence="1">
    <location>
        <begin position="1"/>
        <end position="24"/>
    </location>
</feature>
<name>A0AAV0EEE5_9ASTE</name>
<dbReference type="Pfam" id="PF13020">
    <property type="entry name" value="NOV_C"/>
    <property type="match status" value="1"/>
</dbReference>
<feature type="compositionally biased region" description="Basic residues" evidence="1">
    <location>
        <begin position="1"/>
        <end position="14"/>
    </location>
</feature>
<dbReference type="InterPro" id="IPR058210">
    <property type="entry name" value="SACS/Nov_dom"/>
</dbReference>
<evidence type="ECO:0000259" key="3">
    <source>
        <dbReference type="Pfam" id="PF25794"/>
    </source>
</evidence>
<gene>
    <name evidence="4" type="ORF">CEPIT_LOCUS23350</name>
</gene>
<dbReference type="GO" id="GO:0005634">
    <property type="term" value="C:nucleus"/>
    <property type="evidence" value="ECO:0007669"/>
    <property type="project" value="TreeGrafter"/>
</dbReference>
<dbReference type="GO" id="GO:0048364">
    <property type="term" value="P:root development"/>
    <property type="evidence" value="ECO:0007669"/>
    <property type="project" value="TreeGrafter"/>
</dbReference>
<dbReference type="InterPro" id="IPR036890">
    <property type="entry name" value="HATPase_C_sf"/>
</dbReference>
<dbReference type="Proteomes" id="UP001152523">
    <property type="component" value="Unassembled WGS sequence"/>
</dbReference>
<dbReference type="EMBL" id="CAMAPF010000918">
    <property type="protein sequence ID" value="CAH9120975.1"/>
    <property type="molecule type" value="Genomic_DNA"/>
</dbReference>
<accession>A0AAV0EEE5</accession>
<dbReference type="InterPro" id="IPR052957">
    <property type="entry name" value="Auxin_embryo_med"/>
</dbReference>
<dbReference type="SUPFAM" id="SSF55874">
    <property type="entry name" value="ATPase domain of HSP90 chaperone/DNA topoisomerase II/histidine kinase"/>
    <property type="match status" value="1"/>
</dbReference>
<evidence type="ECO:0000313" key="4">
    <source>
        <dbReference type="EMBL" id="CAH9120975.1"/>
    </source>
</evidence>
<dbReference type="GO" id="GO:0010305">
    <property type="term" value="P:leaf vascular tissue pattern formation"/>
    <property type="evidence" value="ECO:0007669"/>
    <property type="project" value="TreeGrafter"/>
</dbReference>
<evidence type="ECO:0000313" key="5">
    <source>
        <dbReference type="Proteomes" id="UP001152523"/>
    </source>
</evidence>
<evidence type="ECO:0008006" key="6">
    <source>
        <dbReference type="Google" id="ProtNLM"/>
    </source>
</evidence>
<comment type="caution">
    <text evidence="4">The sequence shown here is derived from an EMBL/GenBank/DDBJ whole genome shotgun (WGS) entry which is preliminary data.</text>
</comment>
<proteinExistence type="predicted"/>
<dbReference type="NCBIfam" id="NF047352">
    <property type="entry name" value="P_loop_sacsin"/>
    <property type="match status" value="1"/>
</dbReference>
<dbReference type="GO" id="GO:0009793">
    <property type="term" value="P:embryo development ending in seed dormancy"/>
    <property type="evidence" value="ECO:0007669"/>
    <property type="project" value="TreeGrafter"/>
</dbReference>
<dbReference type="PANTHER" id="PTHR32387:SF0">
    <property type="entry name" value="PROTEIN NO VEIN"/>
    <property type="match status" value="1"/>
</dbReference>
<organism evidence="4 5">
    <name type="scientific">Cuscuta epithymum</name>
    <dbReference type="NCBI Taxonomy" id="186058"/>
    <lineage>
        <taxon>Eukaryota</taxon>
        <taxon>Viridiplantae</taxon>
        <taxon>Streptophyta</taxon>
        <taxon>Embryophyta</taxon>
        <taxon>Tracheophyta</taxon>
        <taxon>Spermatophyta</taxon>
        <taxon>Magnoliopsida</taxon>
        <taxon>eudicotyledons</taxon>
        <taxon>Gunneridae</taxon>
        <taxon>Pentapetalae</taxon>
        <taxon>asterids</taxon>
        <taxon>lamiids</taxon>
        <taxon>Solanales</taxon>
        <taxon>Convolvulaceae</taxon>
        <taxon>Cuscuteae</taxon>
        <taxon>Cuscuta</taxon>
        <taxon>Cuscuta subgen. Cuscuta</taxon>
    </lineage>
</organism>
<sequence length="2624" mass="294881">MRTKRTKTRNRHPRQKENRNHVPNFPVKEPIFELNAQASRPMAAIDMIDKAVLKAYSEILAAGGAVSSWEVSQAALVILQADSWDSLGFQMQTVPSLHRLMLLEGKINSFIHCFVATQRITTLHDLEIAICKSERVERFEELELGPLVRHPLVVHYFSLSADATEVCRIKSAEIMSLLFEFMDIGKHKKVDVDDLLDFIAKKQSVTSKERLGVRIQSLRMHISLIRQAKQLEVTSVTRYLKTPKNRFKKAKHRAFSSLQSQKKQMDVHFNDIIEHVKSFSSVNEIGSGKHASLISSCSEGSSSDDDESEGQIDGEEFAHVGYSKSIKQSKRKRKHDNIQSPVTHATKICKTERTQTPCNRQVWTTHSGEKNIRAGNQGNIDSSDCSYGSDSMKMFITTWKETCQTNNVDEVFDKMIQFYLTREKSRSSARELFSSYPCIGLLHIAVTSIKSGMLDSMYDTFQNVSQPEVANKRSENRSDFISIDVESSSPSPPSSPRRNVSNHPKKPVEPEHGVSVEDIVGKISAYLEVDNDRFNAFTDKLTILRKLCKLESWVSDQFSCKGFESLGYGDIWSFMEKHMNFFVCALQRSMRSDIGENLPLKASMFERQFDVIVSQALHRVLDNEKLNLQKVSELLAKQFPLVCFQMVQSDLLEDFDDSKKEKAATSSKCIIFSETLLKADGLSKSWLSTSEISLLEFSIGRDASSHTLVTSKDVMQVLLKAPMLTDLRLWSHWDFAFAPSLGSLVGWLLKEVNTEGLLCLVTRGGKVIRVDHAATTDSFLEVLLQKSAFETALKLLSLLTLYGGEQSVPLALMKCYACKAFEAFSKNSLDMDSIDYKSMPSDVNTGSLTSGSRLNKAKSVASRFIIECLDYLPIEFCPFAARILLFGLQQIAKDAASAVLNECTMIKHRVLLHDIGFALGIVEWVDDYYSFSSSASAASLSMYSESSFLQGYMPELNTNSNQLQAVSTKSLFSEVNNISLETMPHSDDHGQMCQTSNDASVPVDFLGGGPTNQLYDLDPAQVIESIRQEEFGLNPDISLVESERLTKQHARLGRALQSLSHELYSQDSHFLLELVQNADDNIYPENVEPTLTFVLLDRGIVVLNNEQGFSTKNIRALCDVGNSTKKGHNSGYIGKKGIGFKSVFRVTDAPEIHSNGFNVKFDITKGEIGFVLPTLIPPCDIDFYSRLAYTDTDPLTSNCWKTCILLPFRSHMLVDSAIKNITSMFSDLHPSLLLFLNRLRCIKFRDMLSNSFVVMRKEVVGDGIVRVSCGKEKMVWLVVSHKLRADVIRPEVQTTEISMAFTLQETLDGSYIPNLSQQPVFSFLPLRKYGLKFILQGDFILPSSREEVDGNSPWNQWLLSEFPNLFISAEKSFCNLPCFRNNPAKGVAVYMTFVPIIGEVHGFFSCLPQMILSRLRMSKCLVLDGEGNEWVLPCKVLRNWTEQVRTLLPDSLLREHLGLGYLHKDIVLSDSLARALGIEEYGPKILIQILSSLCCKEDALKSMGLPWLSAWLNSFYTMSFLNPGQSSPDSGIGSDIIDCLRKVRFIPLSDGKFSSMDEGAIWLHTDALNIGRSDTDGLHNFPLVYAGLRIVNSALFSADTTYDTLGFRVSTVENIARVLYRVGVQQLSAHQIIKMHILPLLSVGQHTSVHNKLMTDCISFMMFHLQSNCSNCFLERDLIIGELHIKAPILTNYGYRRCAEVPIHFSKEYENPIDMKHLITGTGVEWFEVQNVYLEHPITKLVPGGISKWRNFFMELGITDFLKIVLVEKSIVDLSPMVLQSITCDKDLFSEEPNVKDWESEEFIHFLSQLSTNNDKEKSKHLLEIVDSLWDDCFSEKVNGFYVKSGGQRKIFESSFASSLRSAKWIVSSMDGDLHFPQDLYFDCESVRSILGDSAPYAVPKVKSKKLASVIGLKTQVTIDDALSILKVWRRSESSFRASSLQMAKFYTFVWNGVSTSELRVVNALCDGPFIFFPHMCSSQPDDVVSGAFLSTKEVYWHDSTGFSDQIKLIRPECAADLTLRPVCCVYPSLHDFFVNLCGVVEFPPFRGYIQILQQLSAVTLPAQVAKTFFQVFLKWSEELKLGSLSSEDIECLKDDLQQKDFTVLPTVHDKWVSLHPSFGIICWCDDDILKKEFEDHENIDFLHFGKLTSEEKELLHSKVSILMQKLGIPALTEVVTHEAIYYGVSDSSSVASLVNWILPYAQRYIYNNHPEIFSQLKQSEFENLKCLKLIVVEKLFYRNVIKGHKMASIKRFECNSLLEDTILYVSRGLDSHSLFMELSRLFTGGTPDLHLANFLHMIMTMAESGLPDEQTELFIVNSQKMPKLPEGEPVWSLPECASLMGNQEALMTNVESGTTEEPNPVKPKQRPGKSFLSNWPPTNWRNAPSFPFPHVSNLKAQPGSDVKILNQDEVTEIMRNPEKHPHAPIDIHFRGLVEDISTTASAPGVASVPDSEISQDNISSEEVSMCLESFPVVTTLEASSGSGLVSNVSDSGQLSLTSTSSSVNGQQAMLTGRLGEFVAFKYFIGSVGETSVKWVNETIETGLPYDLLVGDKEYVEVKATRQLRKDRFNISTREWQFAVEKGELYSIALVVLSATNNTATVKIYKNLARLVQLGKVQLTIALH</sequence>
<keyword evidence="5" id="KW-1185">Reference proteome</keyword>
<reference evidence="4" key="1">
    <citation type="submission" date="2022-07" db="EMBL/GenBank/DDBJ databases">
        <authorList>
            <person name="Macas J."/>
            <person name="Novak P."/>
            <person name="Neumann P."/>
        </authorList>
    </citation>
    <scope>NUCLEOTIDE SEQUENCE</scope>
</reference>
<dbReference type="Pfam" id="PF25794">
    <property type="entry name" value="SACS"/>
    <property type="match status" value="1"/>
</dbReference>
<feature type="domain" description="Protein NO VEIN C-terminal" evidence="2">
    <location>
        <begin position="2516"/>
        <end position="2598"/>
    </location>
</feature>